<sequence length="295" mass="33522">MNPTPDNSQSSEGSSGSDPAIESTENTEPQLVPLTALPDGRMSSSESAAMSETAETAFQQDEDSMALISEESTPLEIVAWGLKRFLDQKKIMTTSFGMEGCTLIDMCSKAIEQNDLPKLQVAWIDTGFFFPETYQLREKLEAKYSNIEIVRWSTDVSVEQQKETYGNELWKNNPNLCCHIRKVVPMKENIGGFDVWMTGLRRSQTEARAKTPVLGWDWRYQLLKFCPLATWTRAQVWQYVQQNEVPFNRLHLQNYPTVSCFHCTRPVPGSTPDSDARDGRWEGKDKDECGLHFSI</sequence>
<dbReference type="RefSeq" id="WP_084417013.1">
    <property type="nucleotide sequence ID" value="NZ_CP042912.1"/>
</dbReference>
<name>A0A5B9PGU4_9BACT</name>
<dbReference type="EC" id="1.8.4.10" evidence="4"/>
<dbReference type="GO" id="GO:0043866">
    <property type="term" value="F:adenylyl-sulfate reductase (thioredoxin) activity"/>
    <property type="evidence" value="ECO:0007669"/>
    <property type="project" value="UniProtKB-EC"/>
</dbReference>
<evidence type="ECO:0000256" key="5">
    <source>
        <dbReference type="SAM" id="MobiDB-lite"/>
    </source>
</evidence>
<evidence type="ECO:0000256" key="3">
    <source>
        <dbReference type="ARBA" id="ARBA00024327"/>
    </source>
</evidence>
<keyword evidence="4" id="KW-0479">Metal-binding</keyword>
<dbReference type="GO" id="GO:0051539">
    <property type="term" value="F:4 iron, 4 sulfur cluster binding"/>
    <property type="evidence" value="ECO:0007669"/>
    <property type="project" value="UniProtKB-UniRule"/>
</dbReference>
<dbReference type="GO" id="GO:0070814">
    <property type="term" value="P:hydrogen sulfide biosynthetic process"/>
    <property type="evidence" value="ECO:0007669"/>
    <property type="project" value="UniProtKB-UniRule"/>
</dbReference>
<feature type="compositionally biased region" description="Low complexity" evidence="5">
    <location>
        <begin position="8"/>
        <end position="17"/>
    </location>
</feature>
<dbReference type="GO" id="GO:0004604">
    <property type="term" value="F:phosphoadenylyl-sulfate reductase (thioredoxin) activity"/>
    <property type="evidence" value="ECO:0007669"/>
    <property type="project" value="UniProtKB-UniRule"/>
</dbReference>
<dbReference type="Gene3D" id="3.40.50.620">
    <property type="entry name" value="HUPs"/>
    <property type="match status" value="1"/>
</dbReference>
<dbReference type="GO" id="GO:0019379">
    <property type="term" value="P:sulfate assimilation, phosphoadenylyl sulfate reduction by phosphoadenylyl-sulfate reductase (thioredoxin)"/>
    <property type="evidence" value="ECO:0007669"/>
    <property type="project" value="UniProtKB-UniRule"/>
</dbReference>
<comment type="subcellular location">
    <subcellularLocation>
        <location evidence="4">Cytoplasm</location>
    </subcellularLocation>
</comment>
<dbReference type="NCBIfam" id="TIGR00434">
    <property type="entry name" value="cysH"/>
    <property type="match status" value="1"/>
</dbReference>
<dbReference type="PANTHER" id="PTHR46509">
    <property type="entry name" value="PHOSPHOADENOSINE PHOSPHOSULFATE REDUCTASE"/>
    <property type="match status" value="1"/>
</dbReference>
<feature type="compositionally biased region" description="Low complexity" evidence="5">
    <location>
        <begin position="42"/>
        <end position="57"/>
    </location>
</feature>
<gene>
    <name evidence="4 7" type="primary">cysH</name>
    <name evidence="7" type="ORF">MFFC18_44000</name>
</gene>
<comment type="function">
    <text evidence="4">Catalyzes the formation of sulfite from adenosine 5'-phosphosulfate (APS) using thioredoxin as an electron donor.</text>
</comment>
<evidence type="ECO:0000256" key="1">
    <source>
        <dbReference type="ARBA" id="ARBA00009732"/>
    </source>
</evidence>
<comment type="cofactor">
    <cofactor evidence="4">
        <name>[4Fe-4S] cluster</name>
        <dbReference type="ChEBI" id="CHEBI:49883"/>
    </cofactor>
    <text evidence="4">Binds 1 [4Fe-4S] cluster per subunit.</text>
</comment>
<feature type="binding site" evidence="4">
    <location>
        <position position="178"/>
    </location>
    <ligand>
        <name>[4Fe-4S] cluster</name>
        <dbReference type="ChEBI" id="CHEBI:49883"/>
    </ligand>
</feature>
<evidence type="ECO:0000313" key="7">
    <source>
        <dbReference type="EMBL" id="QEG24480.1"/>
    </source>
</evidence>
<keyword evidence="2 4" id="KW-0560">Oxidoreductase</keyword>
<dbReference type="CDD" id="cd23945">
    <property type="entry name" value="PAPS_reductase"/>
    <property type="match status" value="1"/>
</dbReference>
<dbReference type="STRING" id="980251.GCA_001642875_01169"/>
<protein>
    <recommendedName>
        <fullName evidence="4">Adenosine 5'-phosphosulfate reductase</fullName>
        <shortName evidence="4">APS reductase</shortName>
        <ecNumber evidence="4">1.8.4.10</ecNumber>
    </recommendedName>
    <alternativeName>
        <fullName evidence="4">5'-adenylylsulfate reductase</fullName>
    </alternativeName>
    <alternativeName>
        <fullName evidence="4">Thioredoxin-dependent 5'-adenylylsulfate reductase</fullName>
    </alternativeName>
</protein>
<dbReference type="KEGG" id="mff:MFFC18_44000"/>
<dbReference type="PANTHER" id="PTHR46509:SF1">
    <property type="entry name" value="PHOSPHOADENOSINE PHOSPHOSULFATE REDUCTASE"/>
    <property type="match status" value="1"/>
</dbReference>
<dbReference type="OrthoDB" id="9772604at2"/>
<dbReference type="HAMAP" id="MF_00063">
    <property type="entry name" value="CysH"/>
    <property type="match status" value="1"/>
</dbReference>
<comment type="similarity">
    <text evidence="1 4">Belongs to the PAPS reductase family. CysH subfamily.</text>
</comment>
<feature type="active site" description="Nucleophile; cysteine thiosulfonate intermediate" evidence="4">
    <location>
        <position position="289"/>
    </location>
</feature>
<evidence type="ECO:0000259" key="6">
    <source>
        <dbReference type="Pfam" id="PF01507"/>
    </source>
</evidence>
<evidence type="ECO:0000313" key="8">
    <source>
        <dbReference type="Proteomes" id="UP000322214"/>
    </source>
</evidence>
<dbReference type="InterPro" id="IPR004511">
    <property type="entry name" value="PAPS/APS_Rdtase"/>
</dbReference>
<dbReference type="AlphaFoldDB" id="A0A5B9PGU4"/>
<comment type="pathway">
    <text evidence="3 4">Sulfur metabolism; hydrogen sulfide biosynthesis; sulfite from sulfate.</text>
</comment>
<reference evidence="7 8" key="1">
    <citation type="submission" date="2019-08" db="EMBL/GenBank/DDBJ databases">
        <title>Deep-cultivation of Planctomycetes and their phenomic and genomic characterization uncovers novel biology.</title>
        <authorList>
            <person name="Wiegand S."/>
            <person name="Jogler M."/>
            <person name="Boedeker C."/>
            <person name="Pinto D."/>
            <person name="Vollmers J."/>
            <person name="Rivas-Marin E."/>
            <person name="Kohn T."/>
            <person name="Peeters S.H."/>
            <person name="Heuer A."/>
            <person name="Rast P."/>
            <person name="Oberbeckmann S."/>
            <person name="Bunk B."/>
            <person name="Jeske O."/>
            <person name="Meyerdierks A."/>
            <person name="Storesund J.E."/>
            <person name="Kallscheuer N."/>
            <person name="Luecker S."/>
            <person name="Lage O.M."/>
            <person name="Pohl T."/>
            <person name="Merkel B.J."/>
            <person name="Hornburger P."/>
            <person name="Mueller R.-W."/>
            <person name="Bruemmer F."/>
            <person name="Labrenz M."/>
            <person name="Spormann A.M."/>
            <person name="Op den Camp H."/>
            <person name="Overmann J."/>
            <person name="Amann R."/>
            <person name="Jetten M.S.M."/>
            <person name="Mascher T."/>
            <person name="Medema M.H."/>
            <person name="Devos D.P."/>
            <person name="Kaster A.-K."/>
            <person name="Ovreas L."/>
            <person name="Rohde M."/>
            <person name="Galperin M.Y."/>
            <person name="Jogler C."/>
        </authorList>
    </citation>
    <scope>NUCLEOTIDE SEQUENCE [LARGE SCALE GENOMIC DNA]</scope>
    <source>
        <strain evidence="7 8">FC18</strain>
    </source>
</reference>
<dbReference type="NCBIfam" id="NF002537">
    <property type="entry name" value="PRK02090.1"/>
    <property type="match status" value="1"/>
</dbReference>
<feature type="domain" description="Phosphoadenosine phosphosulphate reductase" evidence="6">
    <location>
        <begin position="91"/>
        <end position="266"/>
    </location>
</feature>
<organism evidence="7 8">
    <name type="scientific">Mariniblastus fucicola</name>
    <dbReference type="NCBI Taxonomy" id="980251"/>
    <lineage>
        <taxon>Bacteria</taxon>
        <taxon>Pseudomonadati</taxon>
        <taxon>Planctomycetota</taxon>
        <taxon>Planctomycetia</taxon>
        <taxon>Pirellulales</taxon>
        <taxon>Pirellulaceae</taxon>
        <taxon>Mariniblastus</taxon>
    </lineage>
</organism>
<feature type="region of interest" description="Disordered" evidence="5">
    <location>
        <begin position="1"/>
        <end position="59"/>
    </location>
</feature>
<evidence type="ECO:0000256" key="2">
    <source>
        <dbReference type="ARBA" id="ARBA00023002"/>
    </source>
</evidence>
<dbReference type="Pfam" id="PF01507">
    <property type="entry name" value="PAPS_reduct"/>
    <property type="match status" value="1"/>
</dbReference>
<feature type="binding site" evidence="4">
    <location>
        <position position="260"/>
    </location>
    <ligand>
        <name>[4Fe-4S] cluster</name>
        <dbReference type="ChEBI" id="CHEBI:49883"/>
    </ligand>
</feature>
<dbReference type="Proteomes" id="UP000322214">
    <property type="component" value="Chromosome"/>
</dbReference>
<feature type="binding site" evidence="4">
    <location>
        <position position="263"/>
    </location>
    <ligand>
        <name>[4Fe-4S] cluster</name>
        <dbReference type="ChEBI" id="CHEBI:49883"/>
    </ligand>
</feature>
<keyword evidence="4" id="KW-0411">Iron-sulfur</keyword>
<comment type="catalytic activity">
    <reaction evidence="4">
        <text>[thioredoxin]-disulfide + sulfite + AMP + 2 H(+) = adenosine 5'-phosphosulfate + [thioredoxin]-dithiol</text>
        <dbReference type="Rhea" id="RHEA:21976"/>
        <dbReference type="Rhea" id="RHEA-COMP:10698"/>
        <dbReference type="Rhea" id="RHEA-COMP:10700"/>
        <dbReference type="ChEBI" id="CHEBI:15378"/>
        <dbReference type="ChEBI" id="CHEBI:17359"/>
        <dbReference type="ChEBI" id="CHEBI:29950"/>
        <dbReference type="ChEBI" id="CHEBI:50058"/>
        <dbReference type="ChEBI" id="CHEBI:58243"/>
        <dbReference type="ChEBI" id="CHEBI:456215"/>
        <dbReference type="EC" id="1.8.4.10"/>
    </reaction>
</comment>
<dbReference type="PIRSF" id="PIRSF000857">
    <property type="entry name" value="PAPS_reductase"/>
    <property type="match status" value="1"/>
</dbReference>
<dbReference type="GO" id="GO:0005737">
    <property type="term" value="C:cytoplasm"/>
    <property type="evidence" value="ECO:0007669"/>
    <property type="project" value="UniProtKB-SubCell"/>
</dbReference>
<accession>A0A5B9PGU4</accession>
<evidence type="ECO:0000256" key="4">
    <source>
        <dbReference type="HAMAP-Rule" id="MF_00063"/>
    </source>
</evidence>
<proteinExistence type="inferred from homology"/>
<dbReference type="InterPro" id="IPR002500">
    <property type="entry name" value="PAPS_reduct_dom"/>
</dbReference>
<dbReference type="GO" id="GO:0046872">
    <property type="term" value="F:metal ion binding"/>
    <property type="evidence" value="ECO:0007669"/>
    <property type="project" value="UniProtKB-KW"/>
</dbReference>
<feature type="binding site" evidence="4">
    <location>
        <position position="177"/>
    </location>
    <ligand>
        <name>[4Fe-4S] cluster</name>
        <dbReference type="ChEBI" id="CHEBI:49883"/>
    </ligand>
</feature>
<keyword evidence="4" id="KW-0963">Cytoplasm</keyword>
<keyword evidence="4" id="KW-0408">Iron</keyword>
<dbReference type="SUPFAM" id="SSF52402">
    <property type="entry name" value="Adenine nucleotide alpha hydrolases-like"/>
    <property type="match status" value="1"/>
</dbReference>
<dbReference type="EMBL" id="CP042912">
    <property type="protein sequence ID" value="QEG24480.1"/>
    <property type="molecule type" value="Genomic_DNA"/>
</dbReference>
<keyword evidence="8" id="KW-1185">Reference proteome</keyword>
<dbReference type="InterPro" id="IPR014729">
    <property type="entry name" value="Rossmann-like_a/b/a_fold"/>
</dbReference>